<reference evidence="1 2" key="1">
    <citation type="submission" date="2011-11" db="EMBL/GenBank/DDBJ databases">
        <title>The Noncontiguous Finished sequence of Saccharomonospora cyanea NA-134.</title>
        <authorList>
            <consortium name="US DOE Joint Genome Institute"/>
            <person name="Lucas S."/>
            <person name="Han J."/>
            <person name="Lapidus A."/>
            <person name="Cheng J.-F."/>
            <person name="Goodwin L."/>
            <person name="Pitluck S."/>
            <person name="Peters L."/>
            <person name="Ovchinnikova G."/>
            <person name="Lu M."/>
            <person name="Detter J.C."/>
            <person name="Han C."/>
            <person name="Tapia R."/>
            <person name="Land M."/>
            <person name="Hauser L."/>
            <person name="Kyrpides N."/>
            <person name="Ivanova N."/>
            <person name="Pagani I."/>
            <person name="Brambilla E.-M."/>
            <person name="Klenk H.-P."/>
            <person name="Woyke T."/>
        </authorList>
    </citation>
    <scope>NUCLEOTIDE SEQUENCE [LARGE SCALE GENOMIC DNA]</scope>
    <source>
        <strain evidence="1 2">NA-134</strain>
    </source>
</reference>
<dbReference type="SUPFAM" id="SSF47598">
    <property type="entry name" value="Ribbon-helix-helix"/>
    <property type="match status" value="1"/>
</dbReference>
<accession>H5XIB8</accession>
<dbReference type="EMBL" id="CM001440">
    <property type="protein sequence ID" value="EHR61746.1"/>
    <property type="molecule type" value="Genomic_DNA"/>
</dbReference>
<sequence length="83" mass="8816">MVAMATRKVTVSLDDGVLAFAEQAAKAHGVSVSAWLSRAARREAVRTGFRVPDLVGHRRAAEEAASRDEAELAAALEDLRAQG</sequence>
<keyword evidence="2" id="KW-1185">Reference proteome</keyword>
<dbReference type="Proteomes" id="UP000002791">
    <property type="component" value="Chromosome"/>
</dbReference>
<name>H5XIB8_9PSEU</name>
<organism evidence="1 2">
    <name type="scientific">Saccharomonospora cyanea NA-134</name>
    <dbReference type="NCBI Taxonomy" id="882082"/>
    <lineage>
        <taxon>Bacteria</taxon>
        <taxon>Bacillati</taxon>
        <taxon>Actinomycetota</taxon>
        <taxon>Actinomycetes</taxon>
        <taxon>Pseudonocardiales</taxon>
        <taxon>Pseudonocardiaceae</taxon>
        <taxon>Saccharomonospora</taxon>
    </lineage>
</organism>
<gene>
    <name evidence="1" type="ORF">SaccyDRAFT_2903</name>
</gene>
<protein>
    <recommendedName>
        <fullName evidence="3">Ribbon-helix-helix protein, copG family</fullName>
    </recommendedName>
</protein>
<evidence type="ECO:0000313" key="1">
    <source>
        <dbReference type="EMBL" id="EHR61746.1"/>
    </source>
</evidence>
<dbReference type="AlphaFoldDB" id="H5XIB8"/>
<evidence type="ECO:0000313" key="2">
    <source>
        <dbReference type="Proteomes" id="UP000002791"/>
    </source>
</evidence>
<evidence type="ECO:0008006" key="3">
    <source>
        <dbReference type="Google" id="ProtNLM"/>
    </source>
</evidence>
<dbReference type="InterPro" id="IPR010985">
    <property type="entry name" value="Ribbon_hlx_hlx"/>
</dbReference>
<dbReference type="STRING" id="882082.SaccyDRAFT_2903"/>
<dbReference type="HOGENOM" id="CLU_2679561_0_0_11"/>
<dbReference type="GO" id="GO:0006355">
    <property type="term" value="P:regulation of DNA-templated transcription"/>
    <property type="evidence" value="ECO:0007669"/>
    <property type="project" value="InterPro"/>
</dbReference>
<proteinExistence type="predicted"/>